<protein>
    <recommendedName>
        <fullName evidence="2">Thioesterase TesA</fullName>
    </recommendedName>
</protein>
<evidence type="ECO:0000313" key="7">
    <source>
        <dbReference type="Proteomes" id="UP001609175"/>
    </source>
</evidence>
<comment type="catalytic activity">
    <reaction evidence="4">
        <text>a fatty acyl-CoA + H2O = a fatty acid + CoA + H(+)</text>
        <dbReference type="Rhea" id="RHEA:16781"/>
        <dbReference type="ChEBI" id="CHEBI:15377"/>
        <dbReference type="ChEBI" id="CHEBI:15378"/>
        <dbReference type="ChEBI" id="CHEBI:28868"/>
        <dbReference type="ChEBI" id="CHEBI:57287"/>
        <dbReference type="ChEBI" id="CHEBI:77636"/>
    </reaction>
</comment>
<comment type="caution">
    <text evidence="6">The sequence shown here is derived from an EMBL/GenBank/DDBJ whole genome shotgun (WGS) entry which is preliminary data.</text>
</comment>
<gene>
    <name evidence="6" type="ORF">ACHIPZ_16525</name>
</gene>
<dbReference type="PANTHER" id="PTHR11487:SF0">
    <property type="entry name" value="S-ACYL FATTY ACID SYNTHASE THIOESTERASE, MEDIUM CHAIN"/>
    <property type="match status" value="1"/>
</dbReference>
<dbReference type="InterPro" id="IPR029058">
    <property type="entry name" value="AB_hydrolase_fold"/>
</dbReference>
<evidence type="ECO:0000256" key="4">
    <source>
        <dbReference type="ARBA" id="ARBA00024293"/>
    </source>
</evidence>
<dbReference type="Pfam" id="PF00975">
    <property type="entry name" value="Thioesterase"/>
    <property type="match status" value="1"/>
</dbReference>
<organism evidence="6 7">
    <name type="scientific">Antrihabitans spumae</name>
    <dbReference type="NCBI Taxonomy" id="3373370"/>
    <lineage>
        <taxon>Bacteria</taxon>
        <taxon>Bacillati</taxon>
        <taxon>Actinomycetota</taxon>
        <taxon>Actinomycetes</taxon>
        <taxon>Mycobacteriales</taxon>
        <taxon>Nocardiaceae</taxon>
        <taxon>Antrihabitans</taxon>
    </lineage>
</organism>
<evidence type="ECO:0000256" key="2">
    <source>
        <dbReference type="ARBA" id="ARBA00015007"/>
    </source>
</evidence>
<comment type="similarity">
    <text evidence="1">Belongs to the thioesterase family.</text>
</comment>
<evidence type="ECO:0000313" key="6">
    <source>
        <dbReference type="EMBL" id="MFH5209786.1"/>
    </source>
</evidence>
<dbReference type="InterPro" id="IPR012223">
    <property type="entry name" value="TEII"/>
</dbReference>
<dbReference type="InterPro" id="IPR001031">
    <property type="entry name" value="Thioesterase"/>
</dbReference>
<evidence type="ECO:0000256" key="3">
    <source>
        <dbReference type="ARBA" id="ARBA00022801"/>
    </source>
</evidence>
<sequence length="291" mass="32013">MTGPSLTADDLRSRLADLPPERRSQLLQRLRGGRSEPAADSGWFVRTGNSEAALRLFCFSYAGGGSTIFRSWNERFAGHVEVCAVQLPGRESRAGQPAYRRLSSLIDDLHVAIEPLLDRPFALFGHSMGALVAFELARQLRRAGGPQPEQLLLSAFRAPQLPNPNIRIFHLPDEVLKTVLAKDGTPQEVLQNDELMKALLPTLRADFEVCETYDYVDEAPLAVPMAVFGGLHDVRVGRADLELWSAQAGADFDLTMLPGSHFFIHSAQDLLLAQLSTRLEALTVSKGDDDL</sequence>
<dbReference type="Gene3D" id="3.40.50.1820">
    <property type="entry name" value="alpha/beta hydrolase"/>
    <property type="match status" value="1"/>
</dbReference>
<evidence type="ECO:0000256" key="1">
    <source>
        <dbReference type="ARBA" id="ARBA00007169"/>
    </source>
</evidence>
<proteinExistence type="inferred from homology"/>
<dbReference type="EMBL" id="JBIMSO010000057">
    <property type="protein sequence ID" value="MFH5209786.1"/>
    <property type="molecule type" value="Genomic_DNA"/>
</dbReference>
<name>A0ABW7JP53_9NOCA</name>
<dbReference type="PANTHER" id="PTHR11487">
    <property type="entry name" value="THIOESTERASE"/>
    <property type="match status" value="1"/>
</dbReference>
<reference evidence="6 7" key="1">
    <citation type="submission" date="2024-10" db="EMBL/GenBank/DDBJ databases">
        <authorList>
            <person name="Riesco R."/>
        </authorList>
    </citation>
    <scope>NUCLEOTIDE SEQUENCE [LARGE SCALE GENOMIC DNA]</scope>
    <source>
        <strain evidence="6 7">NCIMB 15449</strain>
    </source>
</reference>
<dbReference type="SMART" id="SM00824">
    <property type="entry name" value="PKS_TE"/>
    <property type="match status" value="1"/>
</dbReference>
<dbReference type="InterPro" id="IPR020802">
    <property type="entry name" value="TesA-like"/>
</dbReference>
<dbReference type="SUPFAM" id="SSF53474">
    <property type="entry name" value="alpha/beta-Hydrolases"/>
    <property type="match status" value="1"/>
</dbReference>
<accession>A0ABW7JP53</accession>
<dbReference type="Proteomes" id="UP001609175">
    <property type="component" value="Unassembled WGS sequence"/>
</dbReference>
<evidence type="ECO:0000259" key="5">
    <source>
        <dbReference type="SMART" id="SM00824"/>
    </source>
</evidence>
<keyword evidence="3" id="KW-0378">Hydrolase</keyword>
<feature type="domain" description="Thioesterase TesA-like" evidence="5">
    <location>
        <begin position="57"/>
        <end position="275"/>
    </location>
</feature>